<feature type="region of interest" description="Disordered" evidence="1">
    <location>
        <begin position="81"/>
        <end position="106"/>
    </location>
</feature>
<keyword evidence="4" id="KW-1185">Reference proteome</keyword>
<feature type="region of interest" description="Disordered" evidence="1">
    <location>
        <begin position="248"/>
        <end position="293"/>
    </location>
</feature>
<dbReference type="SUPFAM" id="SSF57756">
    <property type="entry name" value="Retrovirus zinc finger-like domains"/>
    <property type="match status" value="1"/>
</dbReference>
<protein>
    <recommendedName>
        <fullName evidence="2">CCHC-type domain-containing protein</fullName>
    </recommendedName>
</protein>
<feature type="domain" description="CCHC-type" evidence="2">
    <location>
        <begin position="454"/>
        <end position="470"/>
    </location>
</feature>
<accession>A0AAV7IHY6</accession>
<evidence type="ECO:0000313" key="3">
    <source>
        <dbReference type="EMBL" id="KAH0552104.1"/>
    </source>
</evidence>
<evidence type="ECO:0000256" key="1">
    <source>
        <dbReference type="SAM" id="MobiDB-lite"/>
    </source>
</evidence>
<dbReference type="AlphaFoldDB" id="A0AAV7IHY6"/>
<gene>
    <name evidence="3" type="ORF">KQX54_005586</name>
</gene>
<feature type="compositionally biased region" description="Basic and acidic residues" evidence="1">
    <location>
        <begin position="259"/>
        <end position="273"/>
    </location>
</feature>
<dbReference type="InterPro" id="IPR036875">
    <property type="entry name" value="Znf_CCHC_sf"/>
</dbReference>
<dbReference type="Proteomes" id="UP000826195">
    <property type="component" value="Unassembled WGS sequence"/>
</dbReference>
<feature type="domain" description="CCHC-type" evidence="2">
    <location>
        <begin position="475"/>
        <end position="491"/>
    </location>
</feature>
<name>A0AAV7IHY6_COTGL</name>
<feature type="compositionally biased region" description="Polar residues" evidence="1">
    <location>
        <begin position="81"/>
        <end position="93"/>
    </location>
</feature>
<comment type="caution">
    <text evidence="3">The sequence shown here is derived from an EMBL/GenBank/DDBJ whole genome shotgun (WGS) entry which is preliminary data.</text>
</comment>
<organism evidence="3 4">
    <name type="scientific">Cotesia glomerata</name>
    <name type="common">Lepidopteran parasitic wasp</name>
    <name type="synonym">Apanteles glomeratus</name>
    <dbReference type="NCBI Taxonomy" id="32391"/>
    <lineage>
        <taxon>Eukaryota</taxon>
        <taxon>Metazoa</taxon>
        <taxon>Ecdysozoa</taxon>
        <taxon>Arthropoda</taxon>
        <taxon>Hexapoda</taxon>
        <taxon>Insecta</taxon>
        <taxon>Pterygota</taxon>
        <taxon>Neoptera</taxon>
        <taxon>Endopterygota</taxon>
        <taxon>Hymenoptera</taxon>
        <taxon>Apocrita</taxon>
        <taxon>Ichneumonoidea</taxon>
        <taxon>Braconidae</taxon>
        <taxon>Microgastrinae</taxon>
        <taxon>Cotesia</taxon>
    </lineage>
</organism>
<reference evidence="3 4" key="1">
    <citation type="journal article" date="2021" name="J. Hered.">
        <title>A chromosome-level genome assembly of the parasitoid wasp, Cotesia glomerata (Hymenoptera: Braconidae).</title>
        <authorList>
            <person name="Pinto B.J."/>
            <person name="Weis J.J."/>
            <person name="Gamble T."/>
            <person name="Ode P.J."/>
            <person name="Paul R."/>
            <person name="Zaspel J.M."/>
        </authorList>
    </citation>
    <scope>NUCLEOTIDE SEQUENCE [LARGE SCALE GENOMIC DNA]</scope>
    <source>
        <strain evidence="3">CgM1</strain>
    </source>
</reference>
<evidence type="ECO:0000259" key="2">
    <source>
        <dbReference type="SMART" id="SM00343"/>
    </source>
</evidence>
<dbReference type="SMART" id="SM00343">
    <property type="entry name" value="ZnF_C2HC"/>
    <property type="match status" value="2"/>
</dbReference>
<feature type="compositionally biased region" description="Polar residues" evidence="1">
    <location>
        <begin position="502"/>
        <end position="511"/>
    </location>
</feature>
<feature type="region of interest" description="Disordered" evidence="1">
    <location>
        <begin position="189"/>
        <end position="224"/>
    </location>
</feature>
<dbReference type="GO" id="GO:0008270">
    <property type="term" value="F:zinc ion binding"/>
    <property type="evidence" value="ECO:0007669"/>
    <property type="project" value="InterPro"/>
</dbReference>
<dbReference type="EMBL" id="JAHXZJ010001492">
    <property type="protein sequence ID" value="KAH0552104.1"/>
    <property type="molecule type" value="Genomic_DNA"/>
</dbReference>
<feature type="region of interest" description="Disordered" evidence="1">
    <location>
        <begin position="500"/>
        <end position="519"/>
    </location>
</feature>
<evidence type="ECO:0000313" key="4">
    <source>
        <dbReference type="Proteomes" id="UP000826195"/>
    </source>
</evidence>
<dbReference type="GO" id="GO:0003676">
    <property type="term" value="F:nucleic acid binding"/>
    <property type="evidence" value="ECO:0007669"/>
    <property type="project" value="InterPro"/>
</dbReference>
<sequence>MTYSIMANTQLDGRRMSAGHVQGRINSMANPGSTDIFLSIPTLSTATTTTSTVTTTMSSRVSDNSTVQRSSQANNELLQQSTPAGGAFQNRNQYFAPPGDRRSEEINLPPEMQRTFNRLDQATETVRRMSTEQRTINQENSLAITRLSQILEDVVHSQRDLMNRIGSRDNSVWSNSPVDFNITDCQLRGTTLAPPGQGLAGGDGTAHPSGPRNQPENNRDRTEAEQNIPLSERINFLNHRLNQLHLSQNQQQTGARGDSSFHNRDSFGRRSGHDSQGQYTGPGMALPPFQSPYQNLNRGTRYFMHERRRKDILSSLKLGNLIFPQDRMSVEEFLHAVESRAHREGWTEDEVLGSMGPVYSYEDLLNALHEASRCIEEAGQSCQTQETVKPQEKTKVGVIGPTVEKGSCQEEELELSGYRTPTTSYDNKYGVQVRTNQNYYRQPHRFQTPRIPRPCYNCGVPGHSFVGCENPRQDVCNNCLKIGHTRQNCPLLTIDNRRKSSLDSVNSSEQCNDPRTENERKTHLHLSLVPRRFSSFKEQQWGLAHQHHLRHSLWTQLTSINASLWPEDQPAIIKQGSRLFDDPSCTIINTDSKPYTNCTLFSLAGNQESNEPVILMENELDLGFEVENDKTHLWSQNTGPGGWSSNQEAPNNTLETHPIVLGMDFALQFEVIIDGKNKTWHFNGSRELHPFESVYFEERHPDSGVTTTEQDQDSQEYFRRESEKVQGLINPGTHEYYWR</sequence>
<proteinExistence type="predicted"/>
<dbReference type="InterPro" id="IPR001878">
    <property type="entry name" value="Znf_CCHC"/>
</dbReference>
<dbReference type="Gene3D" id="4.10.60.10">
    <property type="entry name" value="Zinc finger, CCHC-type"/>
    <property type="match status" value="1"/>
</dbReference>